<dbReference type="AlphaFoldDB" id="A0A511WTZ0"/>
<feature type="coiled-coil region" evidence="1">
    <location>
        <begin position="141"/>
        <end position="168"/>
    </location>
</feature>
<accession>A0A511WTZ0</accession>
<keyword evidence="3" id="KW-1185">Reference proteome</keyword>
<dbReference type="EMBL" id="BJYD01000026">
    <property type="protein sequence ID" value="GEN54605.1"/>
    <property type="molecule type" value="Genomic_DNA"/>
</dbReference>
<organism evidence="2 3">
    <name type="scientific">Halobacillus faecis</name>
    <dbReference type="NCBI Taxonomy" id="360184"/>
    <lineage>
        <taxon>Bacteria</taxon>
        <taxon>Bacillati</taxon>
        <taxon>Bacillota</taxon>
        <taxon>Bacilli</taxon>
        <taxon>Bacillales</taxon>
        <taxon>Bacillaceae</taxon>
        <taxon>Halobacillus</taxon>
    </lineage>
</organism>
<dbReference type="Proteomes" id="UP000321886">
    <property type="component" value="Unassembled WGS sequence"/>
</dbReference>
<dbReference type="RefSeq" id="WP_146817320.1">
    <property type="nucleotide sequence ID" value="NZ_BJYD01000026.1"/>
</dbReference>
<comment type="caution">
    <text evidence="2">The sequence shown here is derived from an EMBL/GenBank/DDBJ whole genome shotgun (WGS) entry which is preliminary data.</text>
</comment>
<keyword evidence="1" id="KW-0175">Coiled coil</keyword>
<evidence type="ECO:0000313" key="3">
    <source>
        <dbReference type="Proteomes" id="UP000321886"/>
    </source>
</evidence>
<evidence type="ECO:0000256" key="1">
    <source>
        <dbReference type="SAM" id="Coils"/>
    </source>
</evidence>
<sequence length="171" mass="20087">MDYPEEWQGNYLRVTKKLLYMIKETNDTIFEICNEFIMVSLKKGNLTPIRDTNNQSTQSEANIQDVFEQSLFTKSILADIFEDEDGYTYIENPEVIYENFSVAYKIIEQSIINMRKYINQVDKLTESVDPEESAYLENYLSMEAENTITKWEKVMKKLEQANAILEVEINS</sequence>
<name>A0A511WTZ0_9BACI</name>
<reference evidence="2 3" key="1">
    <citation type="submission" date="2019-07" db="EMBL/GenBank/DDBJ databases">
        <title>Whole genome shotgun sequence of Halobacillus faecis NBRC 103569.</title>
        <authorList>
            <person name="Hosoyama A."/>
            <person name="Uohara A."/>
            <person name="Ohji S."/>
            <person name="Ichikawa N."/>
        </authorList>
    </citation>
    <scope>NUCLEOTIDE SEQUENCE [LARGE SCALE GENOMIC DNA]</scope>
    <source>
        <strain evidence="2 3">NBRC 103569</strain>
    </source>
</reference>
<protein>
    <submittedName>
        <fullName evidence="2">Uncharacterized protein</fullName>
    </submittedName>
</protein>
<gene>
    <name evidence="2" type="ORF">HFA01_28670</name>
</gene>
<evidence type="ECO:0000313" key="2">
    <source>
        <dbReference type="EMBL" id="GEN54605.1"/>
    </source>
</evidence>
<proteinExistence type="predicted"/>